<keyword evidence="3" id="KW-1185">Reference proteome</keyword>
<keyword evidence="1" id="KW-0732">Signal</keyword>
<feature type="signal peptide" evidence="1">
    <location>
        <begin position="1"/>
        <end position="33"/>
    </location>
</feature>
<organism evidence="2 3">
    <name type="scientific">Planotetraspora thailandica</name>
    <dbReference type="NCBI Taxonomy" id="487172"/>
    <lineage>
        <taxon>Bacteria</taxon>
        <taxon>Bacillati</taxon>
        <taxon>Actinomycetota</taxon>
        <taxon>Actinomycetes</taxon>
        <taxon>Streptosporangiales</taxon>
        <taxon>Streptosporangiaceae</taxon>
        <taxon>Planotetraspora</taxon>
    </lineage>
</organism>
<protein>
    <recommendedName>
        <fullName evidence="4">Streptomyces killer toxin-like beta/gamma crystallin domain-containing protein</fullName>
    </recommendedName>
</protein>
<accession>A0A8J3Y151</accession>
<comment type="caution">
    <text evidence="2">The sequence shown here is derived from an EMBL/GenBank/DDBJ whole genome shotgun (WGS) entry which is preliminary data.</text>
</comment>
<feature type="chain" id="PRO_5035264097" description="Streptomyces killer toxin-like beta/gamma crystallin domain-containing protein" evidence="1">
    <location>
        <begin position="34"/>
        <end position="110"/>
    </location>
</feature>
<dbReference type="AlphaFoldDB" id="A0A8J3Y151"/>
<proteinExistence type="predicted"/>
<name>A0A8J3Y151_9ACTN</name>
<evidence type="ECO:0008006" key="4">
    <source>
        <dbReference type="Google" id="ProtNLM"/>
    </source>
</evidence>
<sequence length="110" mass="11464">MSPKSGLRKAGIGLAAFALVAGAFAGLSSAANAAGTSAKTANCYAQWWNTAFAGKCSGATRDIWPVYVYGDCALELDWEDGPFSIKKGFSGTFDSNECTFSVNKASLLFS</sequence>
<gene>
    <name evidence="2" type="ORF">Pth03_72380</name>
</gene>
<dbReference type="RefSeq" id="WP_203948933.1">
    <property type="nucleotide sequence ID" value="NZ_BOOR01000072.1"/>
</dbReference>
<dbReference type="Proteomes" id="UP000605992">
    <property type="component" value="Unassembled WGS sequence"/>
</dbReference>
<evidence type="ECO:0000313" key="3">
    <source>
        <dbReference type="Proteomes" id="UP000605992"/>
    </source>
</evidence>
<reference evidence="2" key="1">
    <citation type="submission" date="2021-01" db="EMBL/GenBank/DDBJ databases">
        <title>Whole genome shotgun sequence of Planotetraspora thailandica NBRC 104271.</title>
        <authorList>
            <person name="Komaki H."/>
            <person name="Tamura T."/>
        </authorList>
    </citation>
    <scope>NUCLEOTIDE SEQUENCE</scope>
    <source>
        <strain evidence="2">NBRC 104271</strain>
    </source>
</reference>
<evidence type="ECO:0000313" key="2">
    <source>
        <dbReference type="EMBL" id="GII58849.1"/>
    </source>
</evidence>
<dbReference type="EMBL" id="BOOR01000072">
    <property type="protein sequence ID" value="GII58849.1"/>
    <property type="molecule type" value="Genomic_DNA"/>
</dbReference>
<evidence type="ECO:0000256" key="1">
    <source>
        <dbReference type="SAM" id="SignalP"/>
    </source>
</evidence>